<dbReference type="Gene3D" id="3.10.100.10">
    <property type="entry name" value="Mannose-Binding Protein A, subunit A"/>
    <property type="match status" value="2"/>
</dbReference>
<feature type="domain" description="C-type lectin" evidence="2">
    <location>
        <begin position="31"/>
        <end position="141"/>
    </location>
</feature>
<reference evidence="4" key="1">
    <citation type="submission" date="2024-02" db="UniProtKB">
        <authorList>
            <consortium name="WormBaseParasite"/>
        </authorList>
    </citation>
    <scope>IDENTIFICATION</scope>
</reference>
<dbReference type="InterPro" id="IPR016186">
    <property type="entry name" value="C-type_lectin-like/link_sf"/>
</dbReference>
<evidence type="ECO:0000256" key="1">
    <source>
        <dbReference type="SAM" id="SignalP"/>
    </source>
</evidence>
<feature type="domain" description="C-type lectin" evidence="2">
    <location>
        <begin position="170"/>
        <end position="294"/>
    </location>
</feature>
<keyword evidence="3" id="KW-1185">Reference proteome</keyword>
<dbReference type="SUPFAM" id="SSF56436">
    <property type="entry name" value="C-type lectin-like"/>
    <property type="match status" value="2"/>
</dbReference>
<sequence length="308" mass="34369">MYRFLLTISSISTWIGFSLSICPKGGIPGEIEGSCLFVVKLNGTFESAKEFCLDYDGNLVSIKSEKENEKVLGLTKVLPESTKFIWLGGTFNGKKITWIDGSSAEFSALTEGSPSGNLLMNLTSGKWTTSNWNGMFPFACLSQPQQDPSNQPPSCPPYSPCPTGWVYSEKLKQCYKTIFNVIFTEADEGCRMMNSFLASIHSDEENDFVNDLGKAGIIQPTWSQVPLIGGKRTGPEKTDWKWLDGTSFNYTKWADGEPSNNGNNEFCLQTYSDLMAPFDKSAAYLYKWNDEQCEIRYRVAVCKQAAKF</sequence>
<dbReference type="CDD" id="cd00037">
    <property type="entry name" value="CLECT"/>
    <property type="match status" value="2"/>
</dbReference>
<keyword evidence="1" id="KW-0732">Signal</keyword>
<dbReference type="Pfam" id="PF00059">
    <property type="entry name" value="Lectin_C"/>
    <property type="match status" value="2"/>
</dbReference>
<evidence type="ECO:0000259" key="2">
    <source>
        <dbReference type="PROSITE" id="PS50041"/>
    </source>
</evidence>
<accession>A0AAF3FL60</accession>
<dbReference type="InterPro" id="IPR016187">
    <property type="entry name" value="CTDL_fold"/>
</dbReference>
<dbReference type="PROSITE" id="PS50041">
    <property type="entry name" value="C_TYPE_LECTIN_2"/>
    <property type="match status" value="2"/>
</dbReference>
<dbReference type="WBParaSite" id="MBELARI_LOCUS7857">
    <property type="protein sequence ID" value="MBELARI_LOCUS7857"/>
    <property type="gene ID" value="MBELARI_LOCUS7857"/>
</dbReference>
<dbReference type="InterPro" id="IPR001304">
    <property type="entry name" value="C-type_lectin-like"/>
</dbReference>
<organism evidence="3 4">
    <name type="scientific">Mesorhabditis belari</name>
    <dbReference type="NCBI Taxonomy" id="2138241"/>
    <lineage>
        <taxon>Eukaryota</taxon>
        <taxon>Metazoa</taxon>
        <taxon>Ecdysozoa</taxon>
        <taxon>Nematoda</taxon>
        <taxon>Chromadorea</taxon>
        <taxon>Rhabditida</taxon>
        <taxon>Rhabditina</taxon>
        <taxon>Rhabditomorpha</taxon>
        <taxon>Rhabditoidea</taxon>
        <taxon>Rhabditidae</taxon>
        <taxon>Mesorhabditinae</taxon>
        <taxon>Mesorhabditis</taxon>
    </lineage>
</organism>
<dbReference type="PANTHER" id="PTHR22803">
    <property type="entry name" value="MANNOSE, PHOSPHOLIPASE, LECTIN RECEPTOR RELATED"/>
    <property type="match status" value="1"/>
</dbReference>
<name>A0AAF3FL60_9BILA</name>
<dbReference type="AlphaFoldDB" id="A0AAF3FL60"/>
<evidence type="ECO:0000313" key="4">
    <source>
        <dbReference type="WBParaSite" id="MBELARI_LOCUS7857"/>
    </source>
</evidence>
<dbReference type="Proteomes" id="UP000887575">
    <property type="component" value="Unassembled WGS sequence"/>
</dbReference>
<protein>
    <recommendedName>
        <fullName evidence="2">C-type lectin domain-containing protein</fullName>
    </recommendedName>
</protein>
<dbReference type="SMART" id="SM00034">
    <property type="entry name" value="CLECT"/>
    <property type="match status" value="2"/>
</dbReference>
<feature type="chain" id="PRO_5041926072" description="C-type lectin domain-containing protein" evidence="1">
    <location>
        <begin position="21"/>
        <end position="308"/>
    </location>
</feature>
<proteinExistence type="predicted"/>
<dbReference type="InterPro" id="IPR050111">
    <property type="entry name" value="C-type_lectin/snaclec_domain"/>
</dbReference>
<feature type="signal peptide" evidence="1">
    <location>
        <begin position="1"/>
        <end position="20"/>
    </location>
</feature>
<evidence type="ECO:0000313" key="3">
    <source>
        <dbReference type="Proteomes" id="UP000887575"/>
    </source>
</evidence>